<organism evidence="3 4">
    <name type="scientific">Coniophora puteana (strain RWD-64-598)</name>
    <name type="common">Brown rot fungus</name>
    <dbReference type="NCBI Taxonomy" id="741705"/>
    <lineage>
        <taxon>Eukaryota</taxon>
        <taxon>Fungi</taxon>
        <taxon>Dikarya</taxon>
        <taxon>Basidiomycota</taxon>
        <taxon>Agaricomycotina</taxon>
        <taxon>Agaricomycetes</taxon>
        <taxon>Agaricomycetidae</taxon>
        <taxon>Boletales</taxon>
        <taxon>Coniophorineae</taxon>
        <taxon>Coniophoraceae</taxon>
        <taxon>Coniophora</taxon>
    </lineage>
</organism>
<name>R7SET5_CONPW</name>
<dbReference type="OrthoDB" id="442921at2759"/>
<dbReference type="GeneID" id="19199023"/>
<dbReference type="InterPro" id="IPR000626">
    <property type="entry name" value="Ubiquitin-like_dom"/>
</dbReference>
<reference evidence="4" key="1">
    <citation type="journal article" date="2012" name="Science">
        <title>The Paleozoic origin of enzymatic lignin decomposition reconstructed from 31 fungal genomes.</title>
        <authorList>
            <person name="Floudas D."/>
            <person name="Binder M."/>
            <person name="Riley R."/>
            <person name="Barry K."/>
            <person name="Blanchette R.A."/>
            <person name="Henrissat B."/>
            <person name="Martinez A.T."/>
            <person name="Otillar R."/>
            <person name="Spatafora J.W."/>
            <person name="Yadav J.S."/>
            <person name="Aerts A."/>
            <person name="Benoit I."/>
            <person name="Boyd A."/>
            <person name="Carlson A."/>
            <person name="Copeland A."/>
            <person name="Coutinho P.M."/>
            <person name="de Vries R.P."/>
            <person name="Ferreira P."/>
            <person name="Findley K."/>
            <person name="Foster B."/>
            <person name="Gaskell J."/>
            <person name="Glotzer D."/>
            <person name="Gorecki P."/>
            <person name="Heitman J."/>
            <person name="Hesse C."/>
            <person name="Hori C."/>
            <person name="Igarashi K."/>
            <person name="Jurgens J.A."/>
            <person name="Kallen N."/>
            <person name="Kersten P."/>
            <person name="Kohler A."/>
            <person name="Kuees U."/>
            <person name="Kumar T.K.A."/>
            <person name="Kuo A."/>
            <person name="LaButti K."/>
            <person name="Larrondo L.F."/>
            <person name="Lindquist E."/>
            <person name="Ling A."/>
            <person name="Lombard V."/>
            <person name="Lucas S."/>
            <person name="Lundell T."/>
            <person name="Martin R."/>
            <person name="McLaughlin D.J."/>
            <person name="Morgenstern I."/>
            <person name="Morin E."/>
            <person name="Murat C."/>
            <person name="Nagy L.G."/>
            <person name="Nolan M."/>
            <person name="Ohm R.A."/>
            <person name="Patyshakuliyeva A."/>
            <person name="Rokas A."/>
            <person name="Ruiz-Duenas F.J."/>
            <person name="Sabat G."/>
            <person name="Salamov A."/>
            <person name="Samejima M."/>
            <person name="Schmutz J."/>
            <person name="Slot J.C."/>
            <person name="St John F."/>
            <person name="Stenlid J."/>
            <person name="Sun H."/>
            <person name="Sun S."/>
            <person name="Syed K."/>
            <person name="Tsang A."/>
            <person name="Wiebenga A."/>
            <person name="Young D."/>
            <person name="Pisabarro A."/>
            <person name="Eastwood D.C."/>
            <person name="Martin F."/>
            <person name="Cullen D."/>
            <person name="Grigoriev I.V."/>
            <person name="Hibbett D.S."/>
        </authorList>
    </citation>
    <scope>NUCLEOTIDE SEQUENCE [LARGE SCALE GENOMIC DNA]</scope>
    <source>
        <strain evidence="4">RWD-64-598 SS2</strain>
    </source>
</reference>
<keyword evidence="4" id="KW-1185">Reference proteome</keyword>
<dbReference type="KEGG" id="cput:CONPUDRAFT_113637"/>
<dbReference type="eggNOG" id="KOG1769">
    <property type="taxonomic scope" value="Eukaryota"/>
</dbReference>
<sequence>MSDEDVKPKIGVTVSCGQESVTIQMKANTPFKKVFEAAEKRFNKQPGTLRFIHDGNRLQPSDTPAGVGMEDEDVIEAHLEQLGGSAI</sequence>
<evidence type="ECO:0000313" key="3">
    <source>
        <dbReference type="EMBL" id="EIW74237.1"/>
    </source>
</evidence>
<dbReference type="InterPro" id="IPR022617">
    <property type="entry name" value="Rad60/SUMO-like_dom"/>
</dbReference>
<dbReference type="Gene3D" id="3.10.20.90">
    <property type="entry name" value="Phosphatidylinositol 3-kinase Catalytic Subunit, Chain A, domain 1"/>
    <property type="match status" value="1"/>
</dbReference>
<dbReference type="OMA" id="CTIKVKP"/>
<protein>
    <submittedName>
        <fullName evidence="3">Ubiquitin-like protein</fullName>
    </submittedName>
</protein>
<dbReference type="AlphaFoldDB" id="R7SET5"/>
<feature type="domain" description="Ubiquitin-like" evidence="2">
    <location>
        <begin position="10"/>
        <end position="84"/>
    </location>
</feature>
<feature type="region of interest" description="Disordered" evidence="1">
    <location>
        <begin position="47"/>
        <end position="68"/>
    </location>
</feature>
<dbReference type="Proteomes" id="UP000053558">
    <property type="component" value="Unassembled WGS sequence"/>
</dbReference>
<dbReference type="SUPFAM" id="SSF54236">
    <property type="entry name" value="Ubiquitin-like"/>
    <property type="match status" value="1"/>
</dbReference>
<evidence type="ECO:0000259" key="2">
    <source>
        <dbReference type="PROSITE" id="PS50053"/>
    </source>
</evidence>
<gene>
    <name evidence="3" type="ORF">CONPUDRAFT_113637</name>
</gene>
<dbReference type="EMBL" id="JH711593">
    <property type="protein sequence ID" value="EIW74237.1"/>
    <property type="molecule type" value="Genomic_DNA"/>
</dbReference>
<dbReference type="PROSITE" id="PS50053">
    <property type="entry name" value="UBIQUITIN_2"/>
    <property type="match status" value="1"/>
</dbReference>
<dbReference type="InterPro" id="IPR029071">
    <property type="entry name" value="Ubiquitin-like_domsf"/>
</dbReference>
<evidence type="ECO:0000313" key="4">
    <source>
        <dbReference type="Proteomes" id="UP000053558"/>
    </source>
</evidence>
<accession>R7SET5</accession>
<proteinExistence type="predicted"/>
<evidence type="ECO:0000256" key="1">
    <source>
        <dbReference type="SAM" id="MobiDB-lite"/>
    </source>
</evidence>
<dbReference type="CDD" id="cd01763">
    <property type="entry name" value="Ubl_SUMO_like"/>
    <property type="match status" value="1"/>
</dbReference>
<dbReference type="SMART" id="SM00213">
    <property type="entry name" value="UBQ"/>
    <property type="match status" value="1"/>
</dbReference>
<dbReference type="PANTHER" id="PTHR10562">
    <property type="entry name" value="SMALL UBIQUITIN-RELATED MODIFIER"/>
    <property type="match status" value="1"/>
</dbReference>
<dbReference type="RefSeq" id="XP_007775597.1">
    <property type="nucleotide sequence ID" value="XM_007777407.1"/>
</dbReference>
<dbReference type="Pfam" id="PF11976">
    <property type="entry name" value="Rad60-SLD"/>
    <property type="match status" value="1"/>
</dbReference>